<sequence length="216" mass="24209">MDRYSQQKNTGPATNQYSTFDQQFGYDQDSQNNGSLASDEYWCQACALPFTECLCYIDSSPLSSQQNYSNYNAPQIKSLGYSQLAFPSTYATSSSSTTSSYYTTATGLSQPAYSTIAPATSSGEGARNLTPPESATKRKKRKGSMPPEEAREKRLEQNRRSQRHFRDRQARLVVDLKQKVEILTEENEKLVNELSKVSLRDSSRDSKSPGTDYSSY</sequence>
<dbReference type="EMBL" id="KQ947423">
    <property type="protein sequence ID" value="KUJ12866.1"/>
    <property type="molecule type" value="Genomic_DNA"/>
</dbReference>
<dbReference type="SMART" id="SM00338">
    <property type="entry name" value="BRLZ"/>
    <property type="match status" value="1"/>
</dbReference>
<dbReference type="Proteomes" id="UP000070700">
    <property type="component" value="Unassembled WGS sequence"/>
</dbReference>
<dbReference type="OrthoDB" id="3548777at2759"/>
<dbReference type="InterPro" id="IPR046347">
    <property type="entry name" value="bZIP_sf"/>
</dbReference>
<dbReference type="SUPFAM" id="SSF57959">
    <property type="entry name" value="Leucine zipper domain"/>
    <property type="match status" value="1"/>
</dbReference>
<dbReference type="RefSeq" id="XP_018067221.1">
    <property type="nucleotide sequence ID" value="XM_018205735.1"/>
</dbReference>
<proteinExistence type="predicted"/>
<dbReference type="Gene3D" id="1.20.5.170">
    <property type="match status" value="1"/>
</dbReference>
<dbReference type="GO" id="GO:0003700">
    <property type="term" value="F:DNA-binding transcription factor activity"/>
    <property type="evidence" value="ECO:0007669"/>
    <property type="project" value="InterPro"/>
</dbReference>
<dbReference type="Pfam" id="PF00170">
    <property type="entry name" value="bZIP_1"/>
    <property type="match status" value="1"/>
</dbReference>
<dbReference type="CDD" id="cd14688">
    <property type="entry name" value="bZIP_YAP"/>
    <property type="match status" value="1"/>
</dbReference>
<dbReference type="InterPro" id="IPR004827">
    <property type="entry name" value="bZIP"/>
</dbReference>
<protein>
    <recommendedName>
        <fullName evidence="2">BZIP domain-containing protein</fullName>
    </recommendedName>
</protein>
<name>A0A194WY16_MOLSC</name>
<feature type="compositionally biased region" description="Basic and acidic residues" evidence="1">
    <location>
        <begin position="148"/>
        <end position="159"/>
    </location>
</feature>
<dbReference type="KEGG" id="psco:LY89DRAFT_195516"/>
<dbReference type="AlphaFoldDB" id="A0A194WY16"/>
<dbReference type="InParanoid" id="A0A194WY16"/>
<gene>
    <name evidence="3" type="ORF">LY89DRAFT_195516</name>
</gene>
<dbReference type="GeneID" id="28815461"/>
<keyword evidence="4" id="KW-1185">Reference proteome</keyword>
<organism evidence="3 4">
    <name type="scientific">Mollisia scopiformis</name>
    <name type="common">Conifer needle endophyte fungus</name>
    <name type="synonym">Phialocephala scopiformis</name>
    <dbReference type="NCBI Taxonomy" id="149040"/>
    <lineage>
        <taxon>Eukaryota</taxon>
        <taxon>Fungi</taxon>
        <taxon>Dikarya</taxon>
        <taxon>Ascomycota</taxon>
        <taxon>Pezizomycotina</taxon>
        <taxon>Leotiomycetes</taxon>
        <taxon>Helotiales</taxon>
        <taxon>Mollisiaceae</taxon>
        <taxon>Mollisia</taxon>
    </lineage>
</organism>
<feature type="compositionally biased region" description="Basic and acidic residues" evidence="1">
    <location>
        <begin position="198"/>
        <end position="207"/>
    </location>
</feature>
<evidence type="ECO:0000259" key="2">
    <source>
        <dbReference type="PROSITE" id="PS50217"/>
    </source>
</evidence>
<accession>A0A194WY16</accession>
<evidence type="ECO:0000256" key="1">
    <source>
        <dbReference type="SAM" id="MobiDB-lite"/>
    </source>
</evidence>
<feature type="region of interest" description="Disordered" evidence="1">
    <location>
        <begin position="116"/>
        <end position="166"/>
    </location>
</feature>
<feature type="domain" description="BZIP" evidence="2">
    <location>
        <begin position="148"/>
        <end position="198"/>
    </location>
</feature>
<reference evidence="3 4" key="1">
    <citation type="submission" date="2015-10" db="EMBL/GenBank/DDBJ databases">
        <title>Full genome of DAOMC 229536 Phialocephala scopiformis, a fungal endophyte of spruce producing the potent anti-insectan compound rugulosin.</title>
        <authorList>
            <consortium name="DOE Joint Genome Institute"/>
            <person name="Walker A.K."/>
            <person name="Frasz S.L."/>
            <person name="Seifert K.A."/>
            <person name="Miller J.D."/>
            <person name="Mondo S.J."/>
            <person name="Labutti K."/>
            <person name="Lipzen A."/>
            <person name="Dockter R."/>
            <person name="Kennedy M."/>
            <person name="Grigoriev I.V."/>
            <person name="Spatafora J.W."/>
        </authorList>
    </citation>
    <scope>NUCLEOTIDE SEQUENCE [LARGE SCALE GENOMIC DNA]</scope>
    <source>
        <strain evidence="3 4">CBS 120377</strain>
    </source>
</reference>
<dbReference type="PROSITE" id="PS50217">
    <property type="entry name" value="BZIP"/>
    <property type="match status" value="1"/>
</dbReference>
<feature type="region of interest" description="Disordered" evidence="1">
    <location>
        <begin position="192"/>
        <end position="216"/>
    </location>
</feature>
<evidence type="ECO:0000313" key="3">
    <source>
        <dbReference type="EMBL" id="KUJ12866.1"/>
    </source>
</evidence>
<evidence type="ECO:0000313" key="4">
    <source>
        <dbReference type="Proteomes" id="UP000070700"/>
    </source>
</evidence>